<sequence>MLKTPLLAAAAALTALTALSARGIEPDHLNAQEPARPPYLERKPGEPFTLPPISPDGSVAGAAPGAPGVMLDSVRFVGNTVVSTEDLQSVAAPFVGKTVGADDVETLRQKVSLLYVERGYINSGAVLDADAWDHGTLTLHIIEGRLKEVRLHGLERLNEHYVADRLTRDDEPLNILTLGERFQLLLTDPLFARMNGQLLPDAERGQAILSVDVERARPYQLSVFANNYLPISIGPQSGTIAGWVRNLTGYGDILEASYQDPLGHGDARRGAIGWRMPLNTRGTQLSLYYDSGVSSVIQQPTKPLNIKSDLTNKEIGIGQVLSETLRQRLAIGVNRVWRENSTTLLGEPFSFVAGEPTGTSKATDWRFWQEYSHRSDNQVLALRSTFTFGESNELPASAFPLPGLTLDHNYFIWLGQAQYARRILDNGSQLILRLNVQDTPDRLIPMEQMAVGGINTVRGYLENQLVRDNGVVANIELDFPVLADGARQLQLNLKPFVDYGRAWNSDAAASVIASAGLATRLRWQGLTFDLSLAKRIYHSRTVISNGSNLQEKGIELQLSYSFF</sequence>
<dbReference type="GO" id="GO:0009279">
    <property type="term" value="C:cell outer membrane"/>
    <property type="evidence" value="ECO:0007669"/>
    <property type="project" value="UniProtKB-SubCell"/>
</dbReference>
<feature type="signal peptide" evidence="10">
    <location>
        <begin position="1"/>
        <end position="20"/>
    </location>
</feature>
<dbReference type="PROSITE" id="PS51779">
    <property type="entry name" value="POTRA"/>
    <property type="match status" value="1"/>
</dbReference>
<keyword evidence="3" id="KW-0813">Transport</keyword>
<name>A0A1A8XED0_9PROT</name>
<evidence type="ECO:0000256" key="7">
    <source>
        <dbReference type="ARBA" id="ARBA00023136"/>
    </source>
</evidence>
<dbReference type="Pfam" id="PF08479">
    <property type="entry name" value="POTRA_2"/>
    <property type="match status" value="1"/>
</dbReference>
<evidence type="ECO:0000256" key="10">
    <source>
        <dbReference type="SAM" id="SignalP"/>
    </source>
</evidence>
<comment type="subcellular location">
    <subcellularLocation>
        <location evidence="1">Cell outer membrane</location>
    </subcellularLocation>
</comment>
<evidence type="ECO:0000256" key="2">
    <source>
        <dbReference type="ARBA" id="ARBA00009055"/>
    </source>
</evidence>
<dbReference type="Proteomes" id="UP000199169">
    <property type="component" value="Unassembled WGS sequence"/>
</dbReference>
<keyword evidence="10" id="KW-0732">Signal</keyword>
<feature type="domain" description="POTRA" evidence="11">
    <location>
        <begin position="69"/>
        <end position="144"/>
    </location>
</feature>
<reference evidence="12 13" key="1">
    <citation type="submission" date="2016-06" db="EMBL/GenBank/DDBJ databases">
        <authorList>
            <person name="Kjaerup R.B."/>
            <person name="Dalgaard T.S."/>
            <person name="Juul-Madsen H.R."/>
        </authorList>
    </citation>
    <scope>NUCLEOTIDE SEQUENCE [LARGE SCALE GENOMIC DNA]</scope>
    <source>
        <strain evidence="12">3</strain>
    </source>
</reference>
<evidence type="ECO:0000313" key="12">
    <source>
        <dbReference type="EMBL" id="SBT03096.1"/>
    </source>
</evidence>
<dbReference type="InterPro" id="IPR034746">
    <property type="entry name" value="POTRA"/>
</dbReference>
<dbReference type="InterPro" id="IPR013686">
    <property type="entry name" value="Polypept-transport_assoc_ShlB"/>
</dbReference>
<evidence type="ECO:0000256" key="3">
    <source>
        <dbReference type="ARBA" id="ARBA00022448"/>
    </source>
</evidence>
<dbReference type="Pfam" id="PF03865">
    <property type="entry name" value="ShlB"/>
    <property type="match status" value="1"/>
</dbReference>
<evidence type="ECO:0000256" key="5">
    <source>
        <dbReference type="ARBA" id="ARBA00022692"/>
    </source>
</evidence>
<dbReference type="GO" id="GO:0098046">
    <property type="term" value="C:type V protein secretion system complex"/>
    <property type="evidence" value="ECO:0007669"/>
    <property type="project" value="TreeGrafter"/>
</dbReference>
<protein>
    <submittedName>
        <fullName evidence="12">Putative Outer membrane protein, OMP85 family</fullName>
    </submittedName>
</protein>
<keyword evidence="6" id="KW-0653">Protein transport</keyword>
<organism evidence="12 13">
    <name type="scientific">Candidatus Accumulibacter aalborgensis</name>
    <dbReference type="NCBI Taxonomy" id="1860102"/>
    <lineage>
        <taxon>Bacteria</taxon>
        <taxon>Pseudomonadati</taxon>
        <taxon>Pseudomonadota</taxon>
        <taxon>Betaproteobacteria</taxon>
        <taxon>Candidatus Accumulibacter</taxon>
    </lineage>
</organism>
<dbReference type="GO" id="GO:0008320">
    <property type="term" value="F:protein transmembrane transporter activity"/>
    <property type="evidence" value="ECO:0007669"/>
    <property type="project" value="TreeGrafter"/>
</dbReference>
<dbReference type="Gene3D" id="3.10.20.310">
    <property type="entry name" value="membrane protein fhac"/>
    <property type="match status" value="1"/>
</dbReference>
<gene>
    <name evidence="12" type="ORF">ACCAA_10049</name>
</gene>
<proteinExistence type="inferred from homology"/>
<dbReference type="InterPro" id="IPR051544">
    <property type="entry name" value="TPS_OM_transporter"/>
</dbReference>
<feature type="region of interest" description="Disordered" evidence="9">
    <location>
        <begin position="27"/>
        <end position="61"/>
    </location>
</feature>
<keyword evidence="7" id="KW-0472">Membrane</keyword>
<evidence type="ECO:0000313" key="13">
    <source>
        <dbReference type="Proteomes" id="UP000199169"/>
    </source>
</evidence>
<evidence type="ECO:0000256" key="6">
    <source>
        <dbReference type="ARBA" id="ARBA00022927"/>
    </source>
</evidence>
<dbReference type="RefSeq" id="WP_186405241.1">
    <property type="nucleotide sequence ID" value="NZ_FLQX01000001.1"/>
</dbReference>
<comment type="similarity">
    <text evidence="2">Belongs to the TPS (TC 1.B.20) family.</text>
</comment>
<accession>A0A1A8XED0</accession>
<evidence type="ECO:0000259" key="11">
    <source>
        <dbReference type="PROSITE" id="PS51779"/>
    </source>
</evidence>
<dbReference type="STRING" id="1860102.ACCAA_10049"/>
<evidence type="ECO:0000256" key="4">
    <source>
        <dbReference type="ARBA" id="ARBA00022452"/>
    </source>
</evidence>
<keyword evidence="13" id="KW-1185">Reference proteome</keyword>
<feature type="chain" id="PRO_5008381362" evidence="10">
    <location>
        <begin position="21"/>
        <end position="563"/>
    </location>
</feature>
<evidence type="ECO:0000256" key="1">
    <source>
        <dbReference type="ARBA" id="ARBA00004442"/>
    </source>
</evidence>
<dbReference type="EMBL" id="FLQX01000001">
    <property type="protein sequence ID" value="SBT03096.1"/>
    <property type="molecule type" value="Genomic_DNA"/>
</dbReference>
<keyword evidence="4" id="KW-1134">Transmembrane beta strand</keyword>
<dbReference type="Gene3D" id="2.40.160.50">
    <property type="entry name" value="membrane protein fhac: a member of the omp85/tpsb transporter family"/>
    <property type="match status" value="1"/>
</dbReference>
<dbReference type="PANTHER" id="PTHR34597:SF3">
    <property type="entry name" value="OUTER MEMBRANE TRANSPORTER CDIB"/>
    <property type="match status" value="1"/>
</dbReference>
<evidence type="ECO:0000256" key="8">
    <source>
        <dbReference type="ARBA" id="ARBA00023237"/>
    </source>
</evidence>
<dbReference type="PANTHER" id="PTHR34597">
    <property type="entry name" value="SLR1661 PROTEIN"/>
    <property type="match status" value="1"/>
</dbReference>
<keyword evidence="8" id="KW-0998">Cell outer membrane</keyword>
<evidence type="ECO:0000256" key="9">
    <source>
        <dbReference type="SAM" id="MobiDB-lite"/>
    </source>
</evidence>
<keyword evidence="5" id="KW-0812">Transmembrane</keyword>
<dbReference type="GO" id="GO:0046819">
    <property type="term" value="P:protein secretion by the type V secretion system"/>
    <property type="evidence" value="ECO:0007669"/>
    <property type="project" value="TreeGrafter"/>
</dbReference>
<dbReference type="InterPro" id="IPR005565">
    <property type="entry name" value="Hemolysn_activator_HlyB_C"/>
</dbReference>
<dbReference type="AlphaFoldDB" id="A0A1A8XED0"/>